<evidence type="ECO:0000313" key="7">
    <source>
        <dbReference type="Proteomes" id="UP000244309"/>
    </source>
</evidence>
<feature type="disulfide bond" evidence="5">
    <location>
        <begin position="62"/>
        <end position="386"/>
    </location>
</feature>
<feature type="disulfide bond" evidence="5">
    <location>
        <begin position="262"/>
        <end position="275"/>
    </location>
</feature>
<dbReference type="RefSeq" id="XP_025343649.1">
    <property type="nucleotide sequence ID" value="XM_025488987.1"/>
</dbReference>
<dbReference type="InterPro" id="IPR016274">
    <property type="entry name" value="Histidine_acid_Pase_euk"/>
</dbReference>
<comment type="caution">
    <text evidence="6">The sequence shown here is derived from an EMBL/GenBank/DDBJ whole genome shotgun (WGS) entry which is preliminary data.</text>
</comment>
<feature type="active site" description="Proton donor" evidence="4">
    <location>
        <position position="336"/>
    </location>
</feature>
<dbReference type="SUPFAM" id="SSF53254">
    <property type="entry name" value="Phosphoglycerate mutase-like"/>
    <property type="match status" value="1"/>
</dbReference>
<dbReference type="AlphaFoldDB" id="A0A2V1AY76"/>
<dbReference type="PIRSF" id="PIRSF000894">
    <property type="entry name" value="Acid_phosphatase"/>
    <property type="match status" value="1"/>
</dbReference>
<dbReference type="Gene3D" id="3.40.50.1240">
    <property type="entry name" value="Phosphoglycerate mutase-like"/>
    <property type="match status" value="1"/>
</dbReference>
<dbReference type="EMBL" id="PKFO01000009">
    <property type="protein sequence ID" value="PVH22709.1"/>
    <property type="molecule type" value="Genomic_DNA"/>
</dbReference>
<sequence>MVSISQILNNGLLLTSQAVFQDVATPNQAATEQYNLIKQLNGAGPYIQHPGYGISPDVPDQCTVEQVHMISRHGERYPSKSVGKRFEGIYEKIKNYNQTFVGELAFLNDYEYFVTDENNYDELTTPFNAQGPYIGSNNALNHGAAFRGRYNELFESSDAPLTLFTTDSRRCFATARYFAQGLFGDGYGNDTARFAVLQKERPLGANTLTPSLGCRAFNYTDSVNEHQRYSTRFIYQTLDRVLKGNEDFNLTINELHNFISWCAYEINVKGSSPFCNVFNTEEFVKLSYNQNLFFYYSMGPGYYMTKAIGAPFLKATLKYLKEDNPPQKVALSFTHDNNIEHYLSALGITEEELDPLPIDYVPFPLPYSKSRLLPMGARLYTEKLKCGEDSFVRFILNDAVFPLKACQDGPGFSCKLSTFEKYVEKRLEGVDYAQQCESGDRPDEVSFLWDFETEDYYSHQVTKN</sequence>
<dbReference type="CDD" id="cd07061">
    <property type="entry name" value="HP_HAP_like"/>
    <property type="match status" value="1"/>
</dbReference>
<feature type="active site" description="Nucleophile" evidence="4">
    <location>
        <position position="73"/>
    </location>
</feature>
<keyword evidence="3" id="KW-0325">Glycoprotein</keyword>
<dbReference type="InterPro" id="IPR000560">
    <property type="entry name" value="His_Pase_clade-2"/>
</dbReference>
<evidence type="ECO:0000256" key="3">
    <source>
        <dbReference type="ARBA" id="ARBA00023180"/>
    </source>
</evidence>
<organism evidence="6 7">
    <name type="scientific">Candidozyma haemuli</name>
    <dbReference type="NCBI Taxonomy" id="45357"/>
    <lineage>
        <taxon>Eukaryota</taxon>
        <taxon>Fungi</taxon>
        <taxon>Dikarya</taxon>
        <taxon>Ascomycota</taxon>
        <taxon>Saccharomycotina</taxon>
        <taxon>Pichiomycetes</taxon>
        <taxon>Metschnikowiaceae</taxon>
        <taxon>Candidozyma</taxon>
    </lineage>
</organism>
<evidence type="ECO:0000256" key="1">
    <source>
        <dbReference type="ARBA" id="ARBA00005375"/>
    </source>
</evidence>
<evidence type="ECO:0000256" key="2">
    <source>
        <dbReference type="ARBA" id="ARBA00022801"/>
    </source>
</evidence>
<evidence type="ECO:0000313" key="6">
    <source>
        <dbReference type="EMBL" id="PVH22709.1"/>
    </source>
</evidence>
<dbReference type="GO" id="GO:0009277">
    <property type="term" value="C:fungal-type cell wall"/>
    <property type="evidence" value="ECO:0007669"/>
    <property type="project" value="TreeGrafter"/>
</dbReference>
<keyword evidence="5" id="KW-1015">Disulfide bond</keyword>
<dbReference type="GO" id="GO:0003993">
    <property type="term" value="F:acid phosphatase activity"/>
    <property type="evidence" value="ECO:0007669"/>
    <property type="project" value="TreeGrafter"/>
</dbReference>
<keyword evidence="2" id="KW-0378">Hydrolase</keyword>
<gene>
    <name evidence="6" type="ORF">CXQ85_005391</name>
</gene>
<dbReference type="OrthoDB" id="6509975at2759"/>
<proteinExistence type="inferred from homology"/>
<dbReference type="Proteomes" id="UP000244309">
    <property type="component" value="Unassembled WGS sequence"/>
</dbReference>
<comment type="similarity">
    <text evidence="1">Belongs to the histidine acid phosphatase family.</text>
</comment>
<feature type="disulfide bond" evidence="5">
    <location>
        <begin position="406"/>
        <end position="414"/>
    </location>
</feature>
<dbReference type="GeneID" id="37010720"/>
<dbReference type="InterPro" id="IPR033379">
    <property type="entry name" value="Acid_Pase_AS"/>
</dbReference>
<dbReference type="VEuPathDB" id="FungiDB:CXQ85_005391"/>
<dbReference type="InterPro" id="IPR029033">
    <property type="entry name" value="His_PPase_superfam"/>
</dbReference>
<name>A0A2V1AY76_9ASCO</name>
<dbReference type="Pfam" id="PF00328">
    <property type="entry name" value="His_Phos_2"/>
    <property type="match status" value="1"/>
</dbReference>
<dbReference type="PANTHER" id="PTHR20963">
    <property type="entry name" value="MULTIPLE INOSITOL POLYPHOSPHATE PHOSPHATASE-RELATED"/>
    <property type="match status" value="1"/>
</dbReference>
<dbReference type="STRING" id="45357.A0A2V1AY76"/>
<accession>A0A2V1AY76</accession>
<protein>
    <submittedName>
        <fullName evidence="6">Uncharacterized protein</fullName>
    </submittedName>
</protein>
<dbReference type="PANTHER" id="PTHR20963:SF18">
    <property type="entry name" value="ACID PHOSPHATASE PHO11-RELATED"/>
    <property type="match status" value="1"/>
</dbReference>
<evidence type="ECO:0000256" key="5">
    <source>
        <dbReference type="PIRSR" id="PIRSR000894-2"/>
    </source>
</evidence>
<keyword evidence="7" id="KW-1185">Reference proteome</keyword>
<dbReference type="PROSITE" id="PS00778">
    <property type="entry name" value="HIS_ACID_PHOSPHAT_2"/>
    <property type="match status" value="1"/>
</dbReference>
<reference evidence="6 7" key="1">
    <citation type="submission" date="2017-12" db="EMBL/GenBank/DDBJ databases">
        <title>Genome Sequence of a Multidrug-Resistant Candida haemulonii Isolate from a Patient with Chronic Leg Ulcers in Israel.</title>
        <authorList>
            <person name="Chow N.A."/>
            <person name="Gade L."/>
            <person name="Batra D."/>
            <person name="Rowe L.A."/>
            <person name="Ben-Ami R."/>
            <person name="Loparev V.N."/>
            <person name="Litvintseva A.P."/>
        </authorList>
    </citation>
    <scope>NUCLEOTIDE SEQUENCE [LARGE SCALE GENOMIC DNA]</scope>
    <source>
        <strain evidence="6 7">B11899</strain>
    </source>
</reference>
<evidence type="ECO:0000256" key="4">
    <source>
        <dbReference type="PIRSR" id="PIRSR000894-1"/>
    </source>
</evidence>
<dbReference type="PROSITE" id="PS00616">
    <property type="entry name" value="HIS_ACID_PHOSPHAT_1"/>
    <property type="match status" value="1"/>
</dbReference>